<evidence type="ECO:0000256" key="2">
    <source>
        <dbReference type="ARBA" id="ARBA00009320"/>
    </source>
</evidence>
<dbReference type="Proteomes" id="UP001283361">
    <property type="component" value="Unassembled WGS sequence"/>
</dbReference>
<name>A0AAE1EGC3_9GAST</name>
<comment type="similarity">
    <text evidence="2 6">Belongs to the class-IV pyridoxal-phosphate-dependent aminotransferase family.</text>
</comment>
<dbReference type="InterPro" id="IPR043132">
    <property type="entry name" value="BCAT-like_C"/>
</dbReference>
<sequence length="69" mass="7953">NYAPTIAIQRYALKNHNCQQVLWLYGEDQQLTEVGTMNLFVYWINENGEEELITPTLETGLVLPGITRK</sequence>
<dbReference type="AlphaFoldDB" id="A0AAE1EGC3"/>
<dbReference type="GO" id="GO:0009098">
    <property type="term" value="P:L-leucine biosynthetic process"/>
    <property type="evidence" value="ECO:0007669"/>
    <property type="project" value="TreeGrafter"/>
</dbReference>
<dbReference type="PROSITE" id="PS00770">
    <property type="entry name" value="AA_TRANSFER_CLASS_4"/>
    <property type="match status" value="1"/>
</dbReference>
<keyword evidence="5 8" id="KW-0100">Branched-chain amino acid biosynthesis</keyword>
<gene>
    <name evidence="9" type="ORF">RRG08_056779</name>
</gene>
<dbReference type="InterPro" id="IPR018300">
    <property type="entry name" value="Aminotrans_IV_CS"/>
</dbReference>
<protein>
    <recommendedName>
        <fullName evidence="8">Branched-chain-amino-acid aminotransferase</fullName>
        <ecNumber evidence="8">2.6.1.42</ecNumber>
    </recommendedName>
</protein>
<dbReference type="EMBL" id="JAWDGP010000043">
    <property type="protein sequence ID" value="KAK3804118.1"/>
    <property type="molecule type" value="Genomic_DNA"/>
</dbReference>
<comment type="catalytic activity">
    <reaction evidence="8">
        <text>L-leucine + 2-oxoglutarate = 4-methyl-2-oxopentanoate + L-glutamate</text>
        <dbReference type="Rhea" id="RHEA:18321"/>
        <dbReference type="ChEBI" id="CHEBI:16810"/>
        <dbReference type="ChEBI" id="CHEBI:17865"/>
        <dbReference type="ChEBI" id="CHEBI:29985"/>
        <dbReference type="ChEBI" id="CHEBI:57427"/>
        <dbReference type="EC" id="2.6.1.42"/>
    </reaction>
</comment>
<evidence type="ECO:0000313" key="10">
    <source>
        <dbReference type="Proteomes" id="UP001283361"/>
    </source>
</evidence>
<dbReference type="GO" id="GO:0009099">
    <property type="term" value="P:L-valine biosynthetic process"/>
    <property type="evidence" value="ECO:0007669"/>
    <property type="project" value="TreeGrafter"/>
</dbReference>
<comment type="caution">
    <text evidence="9">The sequence shown here is derived from an EMBL/GenBank/DDBJ whole genome shotgun (WGS) entry which is preliminary data.</text>
</comment>
<organism evidence="9 10">
    <name type="scientific">Elysia crispata</name>
    <name type="common">lettuce slug</name>
    <dbReference type="NCBI Taxonomy" id="231223"/>
    <lineage>
        <taxon>Eukaryota</taxon>
        <taxon>Metazoa</taxon>
        <taxon>Spiralia</taxon>
        <taxon>Lophotrochozoa</taxon>
        <taxon>Mollusca</taxon>
        <taxon>Gastropoda</taxon>
        <taxon>Heterobranchia</taxon>
        <taxon>Euthyneura</taxon>
        <taxon>Panpulmonata</taxon>
        <taxon>Sacoglossa</taxon>
        <taxon>Placobranchoidea</taxon>
        <taxon>Plakobranchidae</taxon>
        <taxon>Elysia</taxon>
    </lineage>
</organism>
<evidence type="ECO:0000256" key="4">
    <source>
        <dbReference type="ARBA" id="ARBA00022898"/>
    </source>
</evidence>
<keyword evidence="8" id="KW-0808">Transferase</keyword>
<comment type="cofactor">
    <cofactor evidence="1 7">
        <name>pyridoxal 5'-phosphate</name>
        <dbReference type="ChEBI" id="CHEBI:597326"/>
    </cofactor>
</comment>
<dbReference type="Gene3D" id="3.20.10.10">
    <property type="entry name" value="D-amino Acid Aminotransferase, subunit A, domain 2"/>
    <property type="match status" value="1"/>
</dbReference>
<evidence type="ECO:0000256" key="1">
    <source>
        <dbReference type="ARBA" id="ARBA00001933"/>
    </source>
</evidence>
<dbReference type="InterPro" id="IPR036038">
    <property type="entry name" value="Aminotransferase-like"/>
</dbReference>
<evidence type="ECO:0000256" key="5">
    <source>
        <dbReference type="ARBA" id="ARBA00023304"/>
    </source>
</evidence>
<dbReference type="InterPro" id="IPR001544">
    <property type="entry name" value="Aminotrans_IV"/>
</dbReference>
<dbReference type="Pfam" id="PF01063">
    <property type="entry name" value="Aminotran_4"/>
    <property type="match status" value="1"/>
</dbReference>
<evidence type="ECO:0000256" key="6">
    <source>
        <dbReference type="RuleBase" id="RU004106"/>
    </source>
</evidence>
<evidence type="ECO:0000256" key="7">
    <source>
        <dbReference type="RuleBase" id="RU004516"/>
    </source>
</evidence>
<accession>A0AAE1EGC3</accession>
<comment type="catalytic activity">
    <reaction evidence="8">
        <text>L-valine + 2-oxoglutarate = 3-methyl-2-oxobutanoate + L-glutamate</text>
        <dbReference type="Rhea" id="RHEA:24813"/>
        <dbReference type="ChEBI" id="CHEBI:11851"/>
        <dbReference type="ChEBI" id="CHEBI:16810"/>
        <dbReference type="ChEBI" id="CHEBI:29985"/>
        <dbReference type="ChEBI" id="CHEBI:57762"/>
        <dbReference type="EC" id="2.6.1.42"/>
    </reaction>
</comment>
<dbReference type="EC" id="2.6.1.42" evidence="8"/>
<dbReference type="SUPFAM" id="SSF56752">
    <property type="entry name" value="D-aminoacid aminotransferase-like PLP-dependent enzymes"/>
    <property type="match status" value="1"/>
</dbReference>
<evidence type="ECO:0000313" key="9">
    <source>
        <dbReference type="EMBL" id="KAK3804118.1"/>
    </source>
</evidence>
<keyword evidence="4 7" id="KW-0663">Pyridoxal phosphate</keyword>
<evidence type="ECO:0000256" key="8">
    <source>
        <dbReference type="RuleBase" id="RU004517"/>
    </source>
</evidence>
<keyword evidence="8" id="KW-0032">Aminotransferase</keyword>
<dbReference type="PANTHER" id="PTHR11825:SF44">
    <property type="entry name" value="BRANCHED-CHAIN-AMINO-ACID AMINOTRANSFERASE"/>
    <property type="match status" value="1"/>
</dbReference>
<dbReference type="InterPro" id="IPR005786">
    <property type="entry name" value="B_amino_transII"/>
</dbReference>
<keyword evidence="3 8" id="KW-0028">Amino-acid biosynthesis</keyword>
<feature type="non-terminal residue" evidence="9">
    <location>
        <position position="69"/>
    </location>
</feature>
<comment type="catalytic activity">
    <reaction evidence="8">
        <text>L-isoleucine + 2-oxoglutarate = (S)-3-methyl-2-oxopentanoate + L-glutamate</text>
        <dbReference type="Rhea" id="RHEA:24801"/>
        <dbReference type="ChEBI" id="CHEBI:16810"/>
        <dbReference type="ChEBI" id="CHEBI:29985"/>
        <dbReference type="ChEBI" id="CHEBI:35146"/>
        <dbReference type="ChEBI" id="CHEBI:58045"/>
        <dbReference type="EC" id="2.6.1.42"/>
    </reaction>
</comment>
<dbReference type="GO" id="GO:0005739">
    <property type="term" value="C:mitochondrion"/>
    <property type="evidence" value="ECO:0007669"/>
    <property type="project" value="TreeGrafter"/>
</dbReference>
<proteinExistence type="inferred from homology"/>
<keyword evidence="10" id="KW-1185">Reference proteome</keyword>
<reference evidence="9" key="1">
    <citation type="journal article" date="2023" name="G3 (Bethesda)">
        <title>A reference genome for the long-term kleptoplast-retaining sea slug Elysia crispata morphotype clarki.</title>
        <authorList>
            <person name="Eastman K.E."/>
            <person name="Pendleton A.L."/>
            <person name="Shaikh M.A."/>
            <person name="Suttiyut T."/>
            <person name="Ogas R."/>
            <person name="Tomko P."/>
            <person name="Gavelis G."/>
            <person name="Widhalm J.R."/>
            <person name="Wisecaver J.H."/>
        </authorList>
    </citation>
    <scope>NUCLEOTIDE SEQUENCE</scope>
    <source>
        <strain evidence="9">ECLA1</strain>
    </source>
</reference>
<dbReference type="GO" id="GO:0004084">
    <property type="term" value="F:branched-chain-amino-acid transaminase activity"/>
    <property type="evidence" value="ECO:0007669"/>
    <property type="project" value="UniProtKB-EC"/>
</dbReference>
<evidence type="ECO:0000256" key="3">
    <source>
        <dbReference type="ARBA" id="ARBA00022605"/>
    </source>
</evidence>
<dbReference type="PANTHER" id="PTHR11825">
    <property type="entry name" value="SUBGROUP IIII AMINOTRANSFERASE"/>
    <property type="match status" value="1"/>
</dbReference>